<keyword evidence="5" id="KW-0539">Nucleus</keyword>
<feature type="domain" description="TF-B3" evidence="7">
    <location>
        <begin position="200"/>
        <end position="296"/>
    </location>
</feature>
<dbReference type="Proteomes" id="UP000321947">
    <property type="component" value="Unassembled WGS sequence"/>
</dbReference>
<name>A0A5D3CM75_CUCMM</name>
<organism evidence="8 9">
    <name type="scientific">Cucumis melo var. makuwa</name>
    <name type="common">Oriental melon</name>
    <dbReference type="NCBI Taxonomy" id="1194695"/>
    <lineage>
        <taxon>Eukaryota</taxon>
        <taxon>Viridiplantae</taxon>
        <taxon>Streptophyta</taxon>
        <taxon>Embryophyta</taxon>
        <taxon>Tracheophyta</taxon>
        <taxon>Spermatophyta</taxon>
        <taxon>Magnoliopsida</taxon>
        <taxon>eudicotyledons</taxon>
        <taxon>Gunneridae</taxon>
        <taxon>Pentapetalae</taxon>
        <taxon>rosids</taxon>
        <taxon>fabids</taxon>
        <taxon>Cucurbitales</taxon>
        <taxon>Cucurbitaceae</taxon>
        <taxon>Benincaseae</taxon>
        <taxon>Cucumis</taxon>
    </lineage>
</organism>
<dbReference type="CDD" id="cd10017">
    <property type="entry name" value="B3_DNA"/>
    <property type="match status" value="5"/>
</dbReference>
<dbReference type="InterPro" id="IPR050655">
    <property type="entry name" value="Plant_B3_domain"/>
</dbReference>
<feature type="domain" description="TF-B3" evidence="7">
    <location>
        <begin position="600"/>
        <end position="693"/>
    </location>
</feature>
<evidence type="ECO:0000256" key="5">
    <source>
        <dbReference type="ARBA" id="ARBA00023242"/>
    </source>
</evidence>
<keyword evidence="4" id="KW-0804">Transcription</keyword>
<proteinExistence type="predicted"/>
<dbReference type="GO" id="GO:0005634">
    <property type="term" value="C:nucleus"/>
    <property type="evidence" value="ECO:0007669"/>
    <property type="project" value="UniProtKB-SubCell"/>
</dbReference>
<sequence>MASAPKFFKILLTTNIEDPKLMIPRMFIKDYGKFLSNFVILELPDGREWKVGLTWRDNGSVWLQEGWDKFSEHYCLEYGFLLVFKLLDRRGTSSFKVNIFDTTAMETQYSWNVNDFTEEFDSDSDASSESLRPHSKKRKKGSLPRRFSKKTRQEDFFLIKTEPEEEGCNIFSDIPKEEVEISRRREELKNRGESNEKLGFKVVMSESNVGGRFNLVIPKEFARKYLSDEVGSISIQTENGKKWSLLYRWNEGNDEVAYISRGWRDFVEENLLKPGDVVFFEVIKKDKFLFTKLRENITVPSSSPKEKISSTTNPFFKVQIHKKSYGNAALNIPLGFAKEHFSPEMHYAKLQVRNKEWEVTLKQYVNHYRLSAGWSKFYHENMLRDGNTCLFEMMIPKKFITDYGKFLSNPICLKPPDGVEWKVESTTTPNGTVWLRNGWQEFSNHYGLKSGSLLVFRLDGNSTFHTLIFNQNCSEIQYSSNHVGDVEPNQEEYSTKPQTEETEAKPEKIGFKIAVKKSYIEGRYNMLIPKCFARRHLNEEFGKIEIENSDGMSWPMIYKWSQSRKVEFAYISSEGIIPPSSPILANNENVESTTPSYDHFFKVNIHMKSYKNSVLNIPLTFADNHLSSKMHTAKLMVGKKQWKVKLKHYERCIRFSGGWAEFFRQNNLKSGDSCLFKLLTKNESYCIFKVDIS</sequence>
<feature type="domain" description="TF-B3" evidence="7">
    <location>
        <begin position="6"/>
        <end position="103"/>
    </location>
</feature>
<dbReference type="PANTHER" id="PTHR31920">
    <property type="entry name" value="B3 DOMAIN-CONTAINING"/>
    <property type="match status" value="1"/>
</dbReference>
<evidence type="ECO:0000259" key="7">
    <source>
        <dbReference type="PROSITE" id="PS50863"/>
    </source>
</evidence>
<feature type="domain" description="TF-B3" evidence="7">
    <location>
        <begin position="378"/>
        <end position="472"/>
    </location>
</feature>
<feature type="region of interest" description="Disordered" evidence="6">
    <location>
        <begin position="484"/>
        <end position="504"/>
    </location>
</feature>
<evidence type="ECO:0000256" key="4">
    <source>
        <dbReference type="ARBA" id="ARBA00023163"/>
    </source>
</evidence>
<keyword evidence="3" id="KW-0238">DNA-binding</keyword>
<dbReference type="SUPFAM" id="SSF101936">
    <property type="entry name" value="DNA-binding pseudobarrel domain"/>
    <property type="match status" value="6"/>
</dbReference>
<evidence type="ECO:0000313" key="9">
    <source>
        <dbReference type="Proteomes" id="UP000321947"/>
    </source>
</evidence>
<comment type="caution">
    <text evidence="8">The sequence shown here is derived from an EMBL/GenBank/DDBJ whole genome shotgun (WGS) entry which is preliminary data.</text>
</comment>
<dbReference type="SMART" id="SM01019">
    <property type="entry name" value="B3"/>
    <property type="match status" value="5"/>
</dbReference>
<evidence type="ECO:0000256" key="3">
    <source>
        <dbReference type="ARBA" id="ARBA00023125"/>
    </source>
</evidence>
<evidence type="ECO:0000256" key="6">
    <source>
        <dbReference type="SAM" id="MobiDB-lite"/>
    </source>
</evidence>
<comment type="subcellular location">
    <subcellularLocation>
        <location evidence="1">Nucleus</location>
    </subcellularLocation>
</comment>
<dbReference type="AlphaFoldDB" id="A0A5D3CM75"/>
<evidence type="ECO:0000313" key="8">
    <source>
        <dbReference type="EMBL" id="TYK12921.1"/>
    </source>
</evidence>
<evidence type="ECO:0000256" key="1">
    <source>
        <dbReference type="ARBA" id="ARBA00004123"/>
    </source>
</evidence>
<feature type="region of interest" description="Disordered" evidence="6">
    <location>
        <begin position="122"/>
        <end position="145"/>
    </location>
</feature>
<dbReference type="InterPro" id="IPR015300">
    <property type="entry name" value="DNA-bd_pseudobarrel_sf"/>
</dbReference>
<accession>A0A5D3CM75</accession>
<dbReference type="GO" id="GO:0003677">
    <property type="term" value="F:DNA binding"/>
    <property type="evidence" value="ECO:0007669"/>
    <property type="project" value="UniProtKB-KW"/>
</dbReference>
<reference evidence="8 9" key="1">
    <citation type="submission" date="2019-08" db="EMBL/GenBank/DDBJ databases">
        <title>Draft genome sequences of two oriental melons (Cucumis melo L. var makuwa).</title>
        <authorList>
            <person name="Kwon S.-Y."/>
        </authorList>
    </citation>
    <scope>NUCLEOTIDE SEQUENCE [LARGE SCALE GENOMIC DNA]</scope>
    <source>
        <strain evidence="9">cv. Chang Bougi</strain>
        <tissue evidence="8">Leaf</tissue>
    </source>
</reference>
<dbReference type="Pfam" id="PF02362">
    <property type="entry name" value="B3"/>
    <property type="match status" value="4"/>
</dbReference>
<gene>
    <name evidence="8" type="ORF">E5676_scaffold255G005160</name>
</gene>
<dbReference type="EMBL" id="SSTD01010113">
    <property type="protein sequence ID" value="TYK12921.1"/>
    <property type="molecule type" value="Genomic_DNA"/>
</dbReference>
<dbReference type="InterPro" id="IPR003340">
    <property type="entry name" value="B3_DNA-bd"/>
</dbReference>
<dbReference type="Gene3D" id="2.40.330.10">
    <property type="entry name" value="DNA-binding pseudobarrel domain"/>
    <property type="match status" value="6"/>
</dbReference>
<protein>
    <submittedName>
        <fullName evidence="8">B3 domain-containing transcription factor VRN1-like isoform X2</fullName>
    </submittedName>
</protein>
<feature type="compositionally biased region" description="Basic residues" evidence="6">
    <location>
        <begin position="133"/>
        <end position="145"/>
    </location>
</feature>
<dbReference type="PANTHER" id="PTHR31920:SF108">
    <property type="entry name" value="B3 DOMAIN-CONTAINING TRANSCRIPTION FACTOR VRN1-LIKE"/>
    <property type="match status" value="1"/>
</dbReference>
<keyword evidence="2" id="KW-0805">Transcription regulation</keyword>
<evidence type="ECO:0000256" key="2">
    <source>
        <dbReference type="ARBA" id="ARBA00023015"/>
    </source>
</evidence>
<dbReference type="PROSITE" id="PS50863">
    <property type="entry name" value="B3"/>
    <property type="match status" value="4"/>
</dbReference>